<dbReference type="Pfam" id="PF01129">
    <property type="entry name" value="ART"/>
    <property type="match status" value="1"/>
</dbReference>
<evidence type="ECO:0000256" key="5">
    <source>
        <dbReference type="ARBA" id="ARBA00022676"/>
    </source>
</evidence>
<keyword evidence="3" id="KW-0964">Secreted</keyword>
<gene>
    <name evidence="13" type="ORF">OTI717_LOCUS35417</name>
    <name evidence="12" type="ORF">RFH988_LOCUS11207</name>
</gene>
<evidence type="ECO:0000313" key="13">
    <source>
        <dbReference type="EMBL" id="CAF4134135.1"/>
    </source>
</evidence>
<evidence type="ECO:0000256" key="4">
    <source>
        <dbReference type="ARBA" id="ARBA00022656"/>
    </source>
</evidence>
<keyword evidence="7" id="KW-0548">Nucleotidyltransferase</keyword>
<dbReference type="Gene3D" id="3.90.176.10">
    <property type="entry name" value="Toxin ADP-ribosyltransferase, Chain A, domain 1"/>
    <property type="match status" value="1"/>
</dbReference>
<dbReference type="SUPFAM" id="SSF52047">
    <property type="entry name" value="RNI-like"/>
    <property type="match status" value="1"/>
</dbReference>
<evidence type="ECO:0000256" key="6">
    <source>
        <dbReference type="ARBA" id="ARBA00022679"/>
    </source>
</evidence>
<feature type="compositionally biased region" description="Low complexity" evidence="11">
    <location>
        <begin position="229"/>
        <end position="242"/>
    </location>
</feature>
<sequence length="338" mass="37895">MPLVSLEEATQPLIPYVPEIEHMVYIVQGNNIKPQDDLTVDESSSIALYSMEWTPRKNSFYIFLNETLRNANREEMLPPWFKFLKLLLTALSKLPPTGPRTIYRGVKLDLRQKYKEGMRIVWWGFSSCTTTVGVLENDAFFGKSGTRTLFAIECDTGKNIRHYSFYEKEDEILLLPGREFEVVSSMDMGHQMSIIQLKEVEPRFPNIASLTLSKSPKPIVTKTTDRNPKPAAAAAVPKAASQPKPPVEPVKISYNSKNITDADIKRIIQEAIVQQQCTELNLSNNEITHEGAAILAKELRNNTISASPWQLVTTALIPMEARVDCGAIVTSCHGDADV</sequence>
<dbReference type="PROSITE" id="PS51996">
    <property type="entry name" value="TR_MART"/>
    <property type="match status" value="1"/>
</dbReference>
<comment type="subcellular location">
    <subcellularLocation>
        <location evidence="1">Secreted</location>
    </subcellularLocation>
</comment>
<dbReference type="EMBL" id="CAJNOO010000438">
    <property type="protein sequence ID" value="CAF0943235.1"/>
    <property type="molecule type" value="Genomic_DNA"/>
</dbReference>
<evidence type="ECO:0000256" key="7">
    <source>
        <dbReference type="ARBA" id="ARBA00022695"/>
    </source>
</evidence>
<accession>A0A814CQQ3</accession>
<evidence type="ECO:0000256" key="9">
    <source>
        <dbReference type="ARBA" id="ARBA00047597"/>
    </source>
</evidence>
<dbReference type="Gene3D" id="3.80.10.10">
    <property type="entry name" value="Ribonuclease Inhibitor"/>
    <property type="match status" value="1"/>
</dbReference>
<evidence type="ECO:0000313" key="12">
    <source>
        <dbReference type="EMBL" id="CAF0943235.1"/>
    </source>
</evidence>
<keyword evidence="6 10" id="KW-0808">Transferase</keyword>
<dbReference type="AlphaFoldDB" id="A0A814CQQ3"/>
<dbReference type="OrthoDB" id="423533at2759"/>
<evidence type="ECO:0000256" key="2">
    <source>
        <dbReference type="ARBA" id="ARBA00009558"/>
    </source>
</evidence>
<evidence type="ECO:0000256" key="11">
    <source>
        <dbReference type="SAM" id="MobiDB-lite"/>
    </source>
</evidence>
<comment type="caution">
    <text evidence="12">The sequence shown here is derived from an EMBL/GenBank/DDBJ whole genome shotgun (WGS) entry which is preliminary data.</text>
</comment>
<reference evidence="12" key="1">
    <citation type="submission" date="2021-02" db="EMBL/GenBank/DDBJ databases">
        <authorList>
            <person name="Nowell W R."/>
        </authorList>
    </citation>
    <scope>NUCLEOTIDE SEQUENCE</scope>
</reference>
<comment type="similarity">
    <text evidence="2 10">Belongs to the Arg-specific ADP-ribosyltransferase family.</text>
</comment>
<dbReference type="GO" id="GO:0005576">
    <property type="term" value="C:extracellular region"/>
    <property type="evidence" value="ECO:0007669"/>
    <property type="project" value="UniProtKB-SubCell"/>
</dbReference>
<dbReference type="InterPro" id="IPR000768">
    <property type="entry name" value="ART"/>
</dbReference>
<keyword evidence="8" id="KW-0843">Virulence</keyword>
<dbReference type="InterPro" id="IPR050999">
    <property type="entry name" value="ADP-ribosyltransferase_ARG"/>
</dbReference>
<evidence type="ECO:0000313" key="14">
    <source>
        <dbReference type="Proteomes" id="UP000663882"/>
    </source>
</evidence>
<dbReference type="PANTHER" id="PTHR10339:SF25">
    <property type="entry name" value="SECRETED EXOENZYME S"/>
    <property type="match status" value="1"/>
</dbReference>
<feature type="region of interest" description="Disordered" evidence="11">
    <location>
        <begin position="217"/>
        <end position="247"/>
    </location>
</feature>
<keyword evidence="10" id="KW-0521">NADP</keyword>
<keyword evidence="4" id="KW-0800">Toxin</keyword>
<dbReference type="GO" id="GO:0016779">
    <property type="term" value="F:nucleotidyltransferase activity"/>
    <property type="evidence" value="ECO:0007669"/>
    <property type="project" value="UniProtKB-KW"/>
</dbReference>
<keyword evidence="10" id="KW-0520">NAD</keyword>
<protein>
    <recommendedName>
        <fullName evidence="10">NAD(P)(+)--arginine ADP-ribosyltransferase</fullName>
        <ecNumber evidence="10">2.4.2.31</ecNumber>
    </recommendedName>
    <alternativeName>
        <fullName evidence="10">Mono(ADP-ribosyl)transferase</fullName>
    </alternativeName>
</protein>
<proteinExistence type="inferred from homology"/>
<dbReference type="GO" id="GO:0003950">
    <property type="term" value="F:NAD+ poly-ADP-ribosyltransferase activity"/>
    <property type="evidence" value="ECO:0007669"/>
    <property type="project" value="TreeGrafter"/>
</dbReference>
<dbReference type="Proteomes" id="UP000663882">
    <property type="component" value="Unassembled WGS sequence"/>
</dbReference>
<organism evidence="12 14">
    <name type="scientific">Rotaria sordida</name>
    <dbReference type="NCBI Taxonomy" id="392033"/>
    <lineage>
        <taxon>Eukaryota</taxon>
        <taxon>Metazoa</taxon>
        <taxon>Spiralia</taxon>
        <taxon>Gnathifera</taxon>
        <taxon>Rotifera</taxon>
        <taxon>Eurotatoria</taxon>
        <taxon>Bdelloidea</taxon>
        <taxon>Philodinida</taxon>
        <taxon>Philodinidae</taxon>
        <taxon>Rotaria</taxon>
    </lineage>
</organism>
<evidence type="ECO:0000256" key="1">
    <source>
        <dbReference type="ARBA" id="ARBA00004613"/>
    </source>
</evidence>
<dbReference type="EC" id="2.4.2.31" evidence="10"/>
<dbReference type="EMBL" id="CAJOAX010013702">
    <property type="protein sequence ID" value="CAF4134135.1"/>
    <property type="molecule type" value="Genomic_DNA"/>
</dbReference>
<name>A0A814CQQ3_9BILA</name>
<dbReference type="Proteomes" id="UP000663823">
    <property type="component" value="Unassembled WGS sequence"/>
</dbReference>
<dbReference type="PANTHER" id="PTHR10339">
    <property type="entry name" value="ADP-RIBOSYLTRANSFERASE"/>
    <property type="match status" value="1"/>
</dbReference>
<dbReference type="GO" id="GO:0090729">
    <property type="term" value="F:toxin activity"/>
    <property type="evidence" value="ECO:0007669"/>
    <property type="project" value="UniProtKB-KW"/>
</dbReference>
<evidence type="ECO:0000256" key="10">
    <source>
        <dbReference type="RuleBase" id="RU361228"/>
    </source>
</evidence>
<evidence type="ECO:0000256" key="8">
    <source>
        <dbReference type="ARBA" id="ARBA00023026"/>
    </source>
</evidence>
<comment type="catalytic activity">
    <reaction evidence="9 10">
        <text>L-arginyl-[protein] + NAD(+) = N(omega)-(ADP-D-ribosyl)-L-arginyl-[protein] + nicotinamide + H(+)</text>
        <dbReference type="Rhea" id="RHEA:19149"/>
        <dbReference type="Rhea" id="RHEA-COMP:10532"/>
        <dbReference type="Rhea" id="RHEA-COMP:15087"/>
        <dbReference type="ChEBI" id="CHEBI:15378"/>
        <dbReference type="ChEBI" id="CHEBI:17154"/>
        <dbReference type="ChEBI" id="CHEBI:29965"/>
        <dbReference type="ChEBI" id="CHEBI:57540"/>
        <dbReference type="ChEBI" id="CHEBI:142554"/>
        <dbReference type="EC" id="2.4.2.31"/>
    </reaction>
</comment>
<evidence type="ECO:0000256" key="3">
    <source>
        <dbReference type="ARBA" id="ARBA00022525"/>
    </source>
</evidence>
<dbReference type="SUPFAM" id="SSF56399">
    <property type="entry name" value="ADP-ribosylation"/>
    <property type="match status" value="1"/>
</dbReference>
<dbReference type="GO" id="GO:0106274">
    <property type="term" value="F:NAD+-protein-arginine ADP-ribosyltransferase activity"/>
    <property type="evidence" value="ECO:0007669"/>
    <property type="project" value="UniProtKB-EC"/>
</dbReference>
<keyword evidence="5 10" id="KW-0328">Glycosyltransferase</keyword>
<dbReference type="InterPro" id="IPR032675">
    <property type="entry name" value="LRR_dom_sf"/>
</dbReference>